<keyword evidence="6 7" id="KW-1015">Disulfide bond</keyword>
<dbReference type="GO" id="GO:0005886">
    <property type="term" value="C:plasma membrane"/>
    <property type="evidence" value="ECO:0007669"/>
    <property type="project" value="TreeGrafter"/>
</dbReference>
<dbReference type="GO" id="GO:0016192">
    <property type="term" value="P:vesicle-mediated transport"/>
    <property type="evidence" value="ECO:0007669"/>
    <property type="project" value="UniProtKB-ARBA"/>
</dbReference>
<accession>A0A8S2I0F3</accession>
<dbReference type="Proteomes" id="UP000682733">
    <property type="component" value="Unassembled WGS sequence"/>
</dbReference>
<name>A0A8S2I0F3_9BILA</name>
<dbReference type="Gene3D" id="4.10.400.10">
    <property type="entry name" value="Low-density Lipoprotein Receptor"/>
    <property type="match status" value="2"/>
</dbReference>
<keyword evidence="4" id="KW-1133">Transmembrane helix</keyword>
<reference evidence="10" key="1">
    <citation type="submission" date="2021-02" db="EMBL/GenBank/DDBJ databases">
        <authorList>
            <person name="Nowell W R."/>
        </authorList>
    </citation>
    <scope>NUCLEOTIDE SEQUENCE</scope>
</reference>
<protein>
    <recommendedName>
        <fullName evidence="8">Mab-21-like HhH/H2TH-like domain-containing protein</fullName>
    </recommendedName>
</protein>
<keyword evidence="5" id="KW-0472">Membrane</keyword>
<evidence type="ECO:0000256" key="7">
    <source>
        <dbReference type="PROSITE-ProRule" id="PRU00124"/>
    </source>
</evidence>
<dbReference type="Pfam" id="PF00057">
    <property type="entry name" value="Ldl_recept_a"/>
    <property type="match status" value="1"/>
</dbReference>
<comment type="caution">
    <text evidence="7">Lacks conserved residue(s) required for the propagation of feature annotation.</text>
</comment>
<evidence type="ECO:0000313" key="9">
    <source>
        <dbReference type="EMBL" id="CAF0925253.1"/>
    </source>
</evidence>
<dbReference type="PRINTS" id="PR00261">
    <property type="entry name" value="LDLRECEPTOR"/>
</dbReference>
<dbReference type="InterPro" id="IPR050685">
    <property type="entry name" value="LDLR"/>
</dbReference>
<keyword evidence="2" id="KW-0812">Transmembrane</keyword>
<keyword evidence="3" id="KW-0677">Repeat</keyword>
<dbReference type="CDD" id="cd00112">
    <property type="entry name" value="LDLa"/>
    <property type="match status" value="2"/>
</dbReference>
<feature type="domain" description="Mab-21-like HhH/H2TH-like" evidence="8">
    <location>
        <begin position="354"/>
        <end position="438"/>
    </location>
</feature>
<comment type="caution">
    <text evidence="10">The sequence shown here is derived from an EMBL/GenBank/DDBJ whole genome shotgun (WGS) entry which is preliminary data.</text>
</comment>
<evidence type="ECO:0000313" key="10">
    <source>
        <dbReference type="EMBL" id="CAF3702359.1"/>
    </source>
</evidence>
<dbReference type="PANTHER" id="PTHR24270">
    <property type="entry name" value="LOW-DENSITY LIPOPROTEIN RECEPTOR-RELATED"/>
    <property type="match status" value="1"/>
</dbReference>
<feature type="non-terminal residue" evidence="10">
    <location>
        <position position="1"/>
    </location>
</feature>
<feature type="disulfide bond" evidence="7">
    <location>
        <begin position="968"/>
        <end position="986"/>
    </location>
</feature>
<evidence type="ECO:0000256" key="3">
    <source>
        <dbReference type="ARBA" id="ARBA00022737"/>
    </source>
</evidence>
<dbReference type="Pfam" id="PF20266">
    <property type="entry name" value="Mab-21_C"/>
    <property type="match status" value="1"/>
</dbReference>
<dbReference type="InterPro" id="IPR046906">
    <property type="entry name" value="Mab-21_HhH/H2TH-like"/>
</dbReference>
<evidence type="ECO:0000256" key="4">
    <source>
        <dbReference type="ARBA" id="ARBA00022989"/>
    </source>
</evidence>
<dbReference type="EMBL" id="CAJOBA010004081">
    <property type="protein sequence ID" value="CAF3702359.1"/>
    <property type="molecule type" value="Genomic_DNA"/>
</dbReference>
<dbReference type="InterPro" id="IPR002172">
    <property type="entry name" value="LDrepeatLR_classA_rpt"/>
</dbReference>
<evidence type="ECO:0000256" key="1">
    <source>
        <dbReference type="ARBA" id="ARBA00004167"/>
    </source>
</evidence>
<evidence type="ECO:0000256" key="5">
    <source>
        <dbReference type="ARBA" id="ARBA00023136"/>
    </source>
</evidence>
<dbReference type="Gene3D" id="1.10.1410.40">
    <property type="match status" value="1"/>
</dbReference>
<dbReference type="PROSITE" id="PS50068">
    <property type="entry name" value="LDLRA_2"/>
    <property type="match status" value="2"/>
</dbReference>
<proteinExistence type="predicted"/>
<evidence type="ECO:0000256" key="6">
    <source>
        <dbReference type="ARBA" id="ARBA00023157"/>
    </source>
</evidence>
<gene>
    <name evidence="9" type="ORF">OVA965_LOCUS10845</name>
    <name evidence="10" type="ORF">TMI583_LOCUS10841</name>
</gene>
<evidence type="ECO:0000256" key="2">
    <source>
        <dbReference type="ARBA" id="ARBA00022692"/>
    </source>
</evidence>
<evidence type="ECO:0000313" key="11">
    <source>
        <dbReference type="Proteomes" id="UP000682733"/>
    </source>
</evidence>
<sequence length="1542" mass="178716">MASSTTDSLWFVAGSTAEGQAYAVHCGQKSVQDIDIMMVEGTISSPTALIPTNISGFKQIRFDQVKILGGQSCLTSTLNSNGVLCLNGLKMKEHVLSRCRNETTPVAEVPGTDRTEYQTDSAAASVAATQKYDPLASENHFTHVFSDLLHPQQPSLPPNLLKERFRKISDGVMDAMRRYVLPLVTNEQTQKTVTEWCMNEQRFRDLLNMIGPVYGYHLPQKLKQQLQLILDFYDKHKHLSNSFHCKQITDYFKSCMPKEIDWVPAIQIKGFWPDDVKWFLKRFKKNRPHLYDEIIPTTSMHLIAKWPRKTSNTDEELGFRYSFSALERAIAQKRTENEQILNGIARSIYYRYLKTTRNLIPSYFVKTTVLWMCEIMSDLIKKIVGDSSESVARQIGFEWIKFATKQLQQGICPHYFIENVNLLEPYKQELLNEASNTLYEKVNLDQMIQIEFMEIRKQMIEGMYKNDEQFIRQLKVVDLIQAVNDYHEMKHLWSLPVDYNNNDNAVASCLSILNLMGSVDNNQPNWISFRELILKNDEEDEQQQEPPIWGEDVTLWGPSEFTENLRAVALLLKLINEILINESFTDYRCVEYNPHDIQSLQSISREAMNPANMMPYLISVYGSLFTGSSFGMNQNRMKQVLSSFLRRTLIQDQGVGPRLNLQTENDSHDYQPRMRNRQQERPSCFSADLMNLFQQAPSKDMTIGDYLDHRRKLIEERNRQTEFDEDLAHALQLSLDNQRLLPSFDAENNNQQYLSNDVTIVVEEQNEQEAKEQHNEFELLNIQTHESPDNSNQQQARANDTTAVEQNLMKGQNKQVLSNVTEEAVQLPSKHCYGIERTYDTLKTNNVTVNNLFYWNAPIDVMVSYQKYLDSKIANGKYCACLDTIYFGPYREYTFDKAITFSEIIQKQFQPKASSYPTCYMACDDGHRCLDWREICNGIVDCLNGDDEGIQCVVSEFNECNLETEFRCKNGMCIPKDFAFGQMIDCLDTSDETNVFVHDYFASRLLDCSGQWSIECEEHYCRESKLFTCGDGTCILNPLDYTGKSCQNKRNIIQIESTFLESSLSLCHKCKLCATTNDLFFKYLKEQYNLTTKVCQHIASDCKSNCTFYFTFPSKPVMFPSVRFIYNGLEISAIYPEFLCYEQNICEDYIPTKIIHNFACHSTKEFNGLDFTTFGIFYKSVQRIFSICVLSKMRPLKKNFYQCNSTLRVISIHRVRDGVEDCYLGEDEFVIEPEITNSADYFKCLTLDTNEYIPRSRLFDGRSDCSDMSDEMMPFVCKEQNDLGCQHLRGLVTPYIYFLFDELCNGIVHSQLIFGNDTDETDCYEWRRSCRTKYVSCDRNWNCINGRDEVGVTPLAYCRSKEQIHYCRLPENGTQITLPIEQIGDQIIDCLGSTDERFNYCPLKYPFELTRRFHRWNTSECVHIYDVCDGIVHCPYKDDEIACPKRKLSNCPPGTFACGGITRRCLSKSERCNGRRDCRDIGDENDELFCDLVPQRVQYKPFLYTEHNQYPPPGIQDYRQLITGFNKRNSYLPVGSDFRPIR</sequence>
<organism evidence="10 11">
    <name type="scientific">Didymodactylos carnosus</name>
    <dbReference type="NCBI Taxonomy" id="1234261"/>
    <lineage>
        <taxon>Eukaryota</taxon>
        <taxon>Metazoa</taxon>
        <taxon>Spiralia</taxon>
        <taxon>Gnathifera</taxon>
        <taxon>Rotifera</taxon>
        <taxon>Eurotatoria</taxon>
        <taxon>Bdelloidea</taxon>
        <taxon>Philodinida</taxon>
        <taxon>Philodinidae</taxon>
        <taxon>Didymodactylos</taxon>
    </lineage>
</organism>
<dbReference type="Proteomes" id="UP000677228">
    <property type="component" value="Unassembled WGS sequence"/>
</dbReference>
<dbReference type="Gene3D" id="2.40.128.620">
    <property type="match status" value="1"/>
</dbReference>
<dbReference type="SMART" id="SM00192">
    <property type="entry name" value="LDLa"/>
    <property type="match status" value="6"/>
</dbReference>
<evidence type="ECO:0000259" key="8">
    <source>
        <dbReference type="Pfam" id="PF20266"/>
    </source>
</evidence>
<dbReference type="EMBL" id="CAJNOK010004079">
    <property type="protein sequence ID" value="CAF0925253.1"/>
    <property type="molecule type" value="Genomic_DNA"/>
</dbReference>
<comment type="subcellular location">
    <subcellularLocation>
        <location evidence="1">Membrane</location>
        <topology evidence="1">Single-pass membrane protein</topology>
    </subcellularLocation>
</comment>
<dbReference type="InterPro" id="IPR036055">
    <property type="entry name" value="LDL_receptor-like_sf"/>
</dbReference>
<dbReference type="SUPFAM" id="SSF57424">
    <property type="entry name" value="LDL receptor-like module"/>
    <property type="match status" value="2"/>
</dbReference>